<comment type="caution">
    <text evidence="2">The sequence shown here is derived from an EMBL/GenBank/DDBJ whole genome shotgun (WGS) entry which is preliminary data.</text>
</comment>
<dbReference type="OrthoDB" id="10007716at2759"/>
<protein>
    <submittedName>
        <fullName evidence="2">DgyrCDS5887</fullName>
    </submittedName>
</protein>
<evidence type="ECO:0000313" key="3">
    <source>
        <dbReference type="Proteomes" id="UP000549394"/>
    </source>
</evidence>
<feature type="compositionally biased region" description="Pro residues" evidence="1">
    <location>
        <begin position="145"/>
        <end position="157"/>
    </location>
</feature>
<feature type="region of interest" description="Disordered" evidence="1">
    <location>
        <begin position="137"/>
        <end position="208"/>
    </location>
</feature>
<organism evidence="2 3">
    <name type="scientific">Dimorphilus gyrociliatus</name>
    <dbReference type="NCBI Taxonomy" id="2664684"/>
    <lineage>
        <taxon>Eukaryota</taxon>
        <taxon>Metazoa</taxon>
        <taxon>Spiralia</taxon>
        <taxon>Lophotrochozoa</taxon>
        <taxon>Annelida</taxon>
        <taxon>Polychaeta</taxon>
        <taxon>Polychaeta incertae sedis</taxon>
        <taxon>Dinophilidae</taxon>
        <taxon>Dimorphilus</taxon>
    </lineage>
</organism>
<evidence type="ECO:0000313" key="2">
    <source>
        <dbReference type="EMBL" id="CAD5117067.1"/>
    </source>
</evidence>
<sequence>MNARHGDMWTHQFDGSSFGSKNRDMFLFRDRQEMEDKWSYPEGLNFSQRDRIEAEKEYKEKMKLWRRRREMMLHRLPIDMLLGGTKVVMTERMDILGEIRRLKQVELPTRAKDLYVGRGIRLPPDHTINRPKHKLPIANSYAKPSPAPLKFPEPSPPTEKVEEFTREQGTKEEEQVSQNDHYPNQKKGTLFPNPTPSPPSPPPPVEKVPKPLKGFADYTKLVDAEQLIQLQKTFKRLDSDADGHVQFDKIEKEYLNDMTKQQIKYLRHIYQVESETTFFGEKEFVPFFKLIETIRNLEKTFSNSFDTVNFDQLEEEISKYMALFLKVDVEGKGEGKLDDLCRLLAELDRLEMDSEGLQLLKTSFKVIELFN</sequence>
<reference evidence="2 3" key="1">
    <citation type="submission" date="2020-08" db="EMBL/GenBank/DDBJ databases">
        <authorList>
            <person name="Hejnol A."/>
        </authorList>
    </citation>
    <scope>NUCLEOTIDE SEQUENCE [LARGE SCALE GENOMIC DNA]</scope>
</reference>
<keyword evidence="3" id="KW-1185">Reference proteome</keyword>
<feature type="compositionally biased region" description="Basic and acidic residues" evidence="1">
    <location>
        <begin position="159"/>
        <end position="174"/>
    </location>
</feature>
<gene>
    <name evidence="2" type="ORF">DGYR_LOCUS5633</name>
</gene>
<accession>A0A7I8VNP4</accession>
<feature type="compositionally biased region" description="Pro residues" evidence="1">
    <location>
        <begin position="193"/>
        <end position="206"/>
    </location>
</feature>
<dbReference type="InterPro" id="IPR011992">
    <property type="entry name" value="EF-hand-dom_pair"/>
</dbReference>
<dbReference type="SUPFAM" id="SSF47473">
    <property type="entry name" value="EF-hand"/>
    <property type="match status" value="1"/>
</dbReference>
<proteinExistence type="predicted"/>
<dbReference type="Proteomes" id="UP000549394">
    <property type="component" value="Unassembled WGS sequence"/>
</dbReference>
<dbReference type="AlphaFoldDB" id="A0A7I8VNP4"/>
<name>A0A7I8VNP4_9ANNE</name>
<dbReference type="EMBL" id="CAJFCJ010000007">
    <property type="protein sequence ID" value="CAD5117067.1"/>
    <property type="molecule type" value="Genomic_DNA"/>
</dbReference>
<evidence type="ECO:0000256" key="1">
    <source>
        <dbReference type="SAM" id="MobiDB-lite"/>
    </source>
</evidence>